<dbReference type="EMBL" id="FTPP01000001">
    <property type="protein sequence ID" value="SIT84742.1"/>
    <property type="molecule type" value="Genomic_DNA"/>
</dbReference>
<dbReference type="AlphaFoldDB" id="A0A1R3X1K9"/>
<feature type="compositionally biased region" description="Basic and acidic residues" evidence="1">
    <location>
        <begin position="1"/>
        <end position="38"/>
    </location>
</feature>
<name>A0A1R3X1K9_9BACT</name>
<keyword evidence="3" id="KW-1185">Reference proteome</keyword>
<organism evidence="2 3">
    <name type="scientific">Pontibacter indicus</name>
    <dbReference type="NCBI Taxonomy" id="1317125"/>
    <lineage>
        <taxon>Bacteria</taxon>
        <taxon>Pseudomonadati</taxon>
        <taxon>Bacteroidota</taxon>
        <taxon>Cytophagia</taxon>
        <taxon>Cytophagales</taxon>
        <taxon>Hymenobacteraceae</taxon>
        <taxon>Pontibacter</taxon>
    </lineage>
</organism>
<dbReference type="Proteomes" id="UP000187181">
    <property type="component" value="Unassembled WGS sequence"/>
</dbReference>
<feature type="compositionally biased region" description="Polar residues" evidence="1">
    <location>
        <begin position="214"/>
        <end position="224"/>
    </location>
</feature>
<protein>
    <submittedName>
        <fullName evidence="2">Uncharacterized protein</fullName>
    </submittedName>
</protein>
<gene>
    <name evidence="2" type="ORF">SAMN05444128_1442</name>
</gene>
<dbReference type="RefSeq" id="WP_076666991.1">
    <property type="nucleotide sequence ID" value="NZ_FTPP01000001.1"/>
</dbReference>
<evidence type="ECO:0000256" key="1">
    <source>
        <dbReference type="SAM" id="MobiDB-lite"/>
    </source>
</evidence>
<evidence type="ECO:0000313" key="3">
    <source>
        <dbReference type="Proteomes" id="UP000187181"/>
    </source>
</evidence>
<evidence type="ECO:0000313" key="2">
    <source>
        <dbReference type="EMBL" id="SIT84742.1"/>
    </source>
</evidence>
<feature type="compositionally biased region" description="Polar residues" evidence="1">
    <location>
        <begin position="50"/>
        <end position="88"/>
    </location>
</feature>
<feature type="compositionally biased region" description="Gly residues" evidence="1">
    <location>
        <begin position="90"/>
        <end position="101"/>
    </location>
</feature>
<proteinExistence type="predicted"/>
<feature type="region of interest" description="Disordered" evidence="1">
    <location>
        <begin position="204"/>
        <end position="231"/>
    </location>
</feature>
<dbReference type="STRING" id="1317125.SAMN05444128_1442"/>
<dbReference type="OrthoDB" id="848567at2"/>
<accession>A0A1R3X1K9</accession>
<feature type="region of interest" description="Disordered" evidence="1">
    <location>
        <begin position="1"/>
        <end position="154"/>
    </location>
</feature>
<reference evidence="3" key="1">
    <citation type="submission" date="2017-01" db="EMBL/GenBank/DDBJ databases">
        <authorList>
            <person name="Varghese N."/>
            <person name="Submissions S."/>
        </authorList>
    </citation>
    <scope>NUCLEOTIDE SEQUENCE [LARGE SCALE GENOMIC DNA]</scope>
    <source>
        <strain evidence="3">LP100</strain>
    </source>
</reference>
<sequence>MNRHASDRDYDSHEGGFHTHRSERYRHPEQDRGYRFDDYGSAAHGGYGNESYQDTWGNQGNERGGSRNYSRTNITDSNTYSTSRNYGNMGSYGGAQGFGDSRGGRHDSGHPFDSGMGSQRRYGNEGRGSMGNRGYREEGRNYGRSGHYGSSREDLYGNEISRRFEGRSGQERYDFERDDYYSSNYGDDQGNYMGGGYHRESRGRYGEGDYGSSGYLQSRNQGNMNRDRQGRTREFNTARNRWNTDW</sequence>